<name>A0ABX7PCD3_9BACT</name>
<dbReference type="Proteomes" id="UP000662747">
    <property type="component" value="Chromosome"/>
</dbReference>
<reference evidence="1 2" key="1">
    <citation type="submission" date="2021-02" db="EMBL/GenBank/DDBJ databases">
        <title>De Novo genome assembly of isolated myxobacteria.</title>
        <authorList>
            <person name="Stevens D.C."/>
        </authorList>
    </citation>
    <scope>NUCLEOTIDE SEQUENCE [LARGE SCALE GENOMIC DNA]</scope>
    <source>
        <strain evidence="2">SCPEA02</strain>
    </source>
</reference>
<protein>
    <submittedName>
        <fullName evidence="1">Uncharacterized protein</fullName>
    </submittedName>
</protein>
<sequence length="98" mass="10682">MKATPPNDVLADYLSEELQPGSGAAERLLALVQEFRTGRTGTWEVPGDCYSVELTPARASIRTEHAIPGRTLHLPLEDFAEAVRSWLDFVALSRASAS</sequence>
<dbReference type="EMBL" id="CP071090">
    <property type="protein sequence ID" value="QSQ28135.1"/>
    <property type="molecule type" value="Genomic_DNA"/>
</dbReference>
<organism evidence="1 2">
    <name type="scientific">Pyxidicoccus parkwayensis</name>
    <dbReference type="NCBI Taxonomy" id="2813578"/>
    <lineage>
        <taxon>Bacteria</taxon>
        <taxon>Pseudomonadati</taxon>
        <taxon>Myxococcota</taxon>
        <taxon>Myxococcia</taxon>
        <taxon>Myxococcales</taxon>
        <taxon>Cystobacterineae</taxon>
        <taxon>Myxococcaceae</taxon>
        <taxon>Pyxidicoccus</taxon>
    </lineage>
</organism>
<accession>A0ABX7PCD3</accession>
<evidence type="ECO:0000313" key="2">
    <source>
        <dbReference type="Proteomes" id="UP000662747"/>
    </source>
</evidence>
<evidence type="ECO:0000313" key="1">
    <source>
        <dbReference type="EMBL" id="QSQ28135.1"/>
    </source>
</evidence>
<keyword evidence="2" id="KW-1185">Reference proteome</keyword>
<gene>
    <name evidence="1" type="ORF">JY651_17340</name>
</gene>
<proteinExistence type="predicted"/>